<dbReference type="CDD" id="cd00121">
    <property type="entry name" value="MATH"/>
    <property type="match status" value="1"/>
</dbReference>
<proteinExistence type="predicted"/>
<dbReference type="Pfam" id="PF22486">
    <property type="entry name" value="MATH_2"/>
    <property type="match status" value="1"/>
</dbReference>
<dbReference type="SMART" id="SM00225">
    <property type="entry name" value="BTB"/>
    <property type="match status" value="1"/>
</dbReference>
<dbReference type="Gene3D" id="2.60.210.10">
    <property type="entry name" value="Apoptosis, Tumor Necrosis Factor Receptor Associated Protein 2, Chain A"/>
    <property type="match status" value="1"/>
</dbReference>
<reference evidence="4 5" key="1">
    <citation type="submission" date="2024-04" db="EMBL/GenBank/DDBJ databases">
        <authorList>
            <person name="Rising A."/>
            <person name="Reimegard J."/>
            <person name="Sonavane S."/>
            <person name="Akerstrom W."/>
            <person name="Nylinder S."/>
            <person name="Hedman E."/>
            <person name="Kallberg Y."/>
        </authorList>
    </citation>
    <scope>NUCLEOTIDE SEQUENCE [LARGE SCALE GENOMIC DNA]</scope>
</reference>
<name>A0AAV2BIZ2_9ARAC</name>
<protein>
    <recommendedName>
        <fullName evidence="6">Speckle-type POZ protein</fullName>
    </recommendedName>
</protein>
<dbReference type="PROSITE" id="PS50144">
    <property type="entry name" value="MATH"/>
    <property type="match status" value="1"/>
</dbReference>
<dbReference type="GO" id="GO:0030163">
    <property type="term" value="P:protein catabolic process"/>
    <property type="evidence" value="ECO:0007669"/>
    <property type="project" value="UniProtKB-ARBA"/>
</dbReference>
<evidence type="ECO:0000313" key="5">
    <source>
        <dbReference type="Proteomes" id="UP001497382"/>
    </source>
</evidence>
<dbReference type="AlphaFoldDB" id="A0AAV2BIZ2"/>
<dbReference type="Gene3D" id="3.30.710.10">
    <property type="entry name" value="Potassium Channel Kv1.1, Chain A"/>
    <property type="match status" value="1"/>
</dbReference>
<evidence type="ECO:0000313" key="4">
    <source>
        <dbReference type="EMBL" id="CAL1295604.1"/>
    </source>
</evidence>
<dbReference type="SUPFAM" id="SSF54695">
    <property type="entry name" value="POZ domain"/>
    <property type="match status" value="1"/>
</dbReference>
<feature type="non-terminal residue" evidence="4">
    <location>
        <position position="1"/>
    </location>
</feature>
<organism evidence="4 5">
    <name type="scientific">Larinioides sclopetarius</name>
    <dbReference type="NCBI Taxonomy" id="280406"/>
    <lineage>
        <taxon>Eukaryota</taxon>
        <taxon>Metazoa</taxon>
        <taxon>Ecdysozoa</taxon>
        <taxon>Arthropoda</taxon>
        <taxon>Chelicerata</taxon>
        <taxon>Arachnida</taxon>
        <taxon>Araneae</taxon>
        <taxon>Araneomorphae</taxon>
        <taxon>Entelegynae</taxon>
        <taxon>Araneoidea</taxon>
        <taxon>Araneidae</taxon>
        <taxon>Larinioides</taxon>
    </lineage>
</organism>
<evidence type="ECO:0000259" key="3">
    <source>
        <dbReference type="PROSITE" id="PS50144"/>
    </source>
</evidence>
<dbReference type="InterPro" id="IPR002083">
    <property type="entry name" value="MATH/TRAF_dom"/>
</dbReference>
<accession>A0AAV2BIZ2</accession>
<feature type="domain" description="MATH" evidence="3">
    <location>
        <begin position="41"/>
        <end position="171"/>
    </location>
</feature>
<comment type="caution">
    <text evidence="4">The sequence shown here is derived from an EMBL/GenBank/DDBJ whole genome shotgun (WGS) entry which is preliminary data.</text>
</comment>
<dbReference type="EMBL" id="CAXIEN010000374">
    <property type="protein sequence ID" value="CAL1295604.1"/>
    <property type="molecule type" value="Genomic_DNA"/>
</dbReference>
<keyword evidence="1" id="KW-0812">Transmembrane</keyword>
<evidence type="ECO:0000259" key="2">
    <source>
        <dbReference type="PROSITE" id="PS50097"/>
    </source>
</evidence>
<sequence>KINEGEGRQRKVISPIVSAFALLLATYIHTNRVAMTDGRTECTFLWRIENYSYCWHKNGESLFSPEFTADSFEGTVWVLAVCPRGYRQKVEGYISLYLHRCEVDDGPVDFTVEYEMSILAADGLSPRFETEHTFTEGKGYGHRKFVKRDETPLHRKVDFLPQDTLSVRCKMWRGEGSVREATKIAARTRIGIEEISFLHVIESFSELEPDEKKTIQIKSSAKRQCSLTSSLYFTEDLNEGKMMLQISPRTENQILAKRKISLLDRSGKKTECGESDNRLDDPRKDIGNLPLSITRQAILKKENDYLPENSLTLSCKCVFSTGVEHEKIERTLFGKPFVAASGISDNAQSKSIYNAAQKLSTSLSVLDDLKAIYDNQSLTDIELKTETKTFPAHKVLLCARSPVFSTMLSSDMREKNSNIITIDDLEDDTVQQLLLFLYTDQLEDLCWDSAMKLYYAGDKYQIERLKIFCSSFLVDNVSISSASELLILADTHSDSDLKVAVEDFILRHDKQVFGSENWKKMTKINSELALKTMLLTYNKK</sequence>
<evidence type="ECO:0008006" key="6">
    <source>
        <dbReference type="Google" id="ProtNLM"/>
    </source>
</evidence>
<dbReference type="SUPFAM" id="SSF49599">
    <property type="entry name" value="TRAF domain-like"/>
    <property type="match status" value="1"/>
</dbReference>
<dbReference type="InterPro" id="IPR000210">
    <property type="entry name" value="BTB/POZ_dom"/>
</dbReference>
<dbReference type="PROSITE" id="PS50097">
    <property type="entry name" value="BTB"/>
    <property type="match status" value="1"/>
</dbReference>
<keyword evidence="1" id="KW-1133">Transmembrane helix</keyword>
<dbReference type="Pfam" id="PF00651">
    <property type="entry name" value="BTB"/>
    <property type="match status" value="1"/>
</dbReference>
<dbReference type="InterPro" id="IPR011333">
    <property type="entry name" value="SKP1/BTB/POZ_sf"/>
</dbReference>
<evidence type="ECO:0000256" key="1">
    <source>
        <dbReference type="SAM" id="Phobius"/>
    </source>
</evidence>
<dbReference type="InterPro" id="IPR008974">
    <property type="entry name" value="TRAF-like"/>
</dbReference>
<dbReference type="CDD" id="cd18186">
    <property type="entry name" value="BTB_POZ_ZBTB_KLHL-like"/>
    <property type="match status" value="1"/>
</dbReference>
<feature type="transmembrane region" description="Helical" evidence="1">
    <location>
        <begin position="12"/>
        <end position="30"/>
    </location>
</feature>
<dbReference type="Proteomes" id="UP001497382">
    <property type="component" value="Unassembled WGS sequence"/>
</dbReference>
<feature type="domain" description="BTB" evidence="2">
    <location>
        <begin position="379"/>
        <end position="443"/>
    </location>
</feature>
<dbReference type="PANTHER" id="PTHR24413">
    <property type="entry name" value="SPECKLE-TYPE POZ PROTEIN"/>
    <property type="match status" value="1"/>
</dbReference>
<gene>
    <name evidence="4" type="ORF">LARSCL_LOCUS19356</name>
</gene>
<keyword evidence="5" id="KW-1185">Reference proteome</keyword>
<dbReference type="Gene3D" id="1.25.40.420">
    <property type="match status" value="1"/>
</dbReference>
<keyword evidence="1" id="KW-0472">Membrane</keyword>